<dbReference type="Pfam" id="PF01084">
    <property type="entry name" value="Ribosomal_S18"/>
    <property type="match status" value="1"/>
</dbReference>
<reference evidence="5" key="1">
    <citation type="submission" date="2020-05" db="EMBL/GenBank/DDBJ databases">
        <authorList>
            <person name="Chiriac C."/>
            <person name="Salcher M."/>
            <person name="Ghai R."/>
            <person name="Kavagutti S V."/>
        </authorList>
    </citation>
    <scope>NUCLEOTIDE SEQUENCE</scope>
</reference>
<dbReference type="HAMAP" id="MF_00270">
    <property type="entry name" value="Ribosomal_bS18"/>
    <property type="match status" value="1"/>
</dbReference>
<dbReference type="PRINTS" id="PR00974">
    <property type="entry name" value="RIBOSOMALS18"/>
</dbReference>
<accession>A0A6J6FAU8</accession>
<organism evidence="5">
    <name type="scientific">freshwater metagenome</name>
    <dbReference type="NCBI Taxonomy" id="449393"/>
    <lineage>
        <taxon>unclassified sequences</taxon>
        <taxon>metagenomes</taxon>
        <taxon>ecological metagenomes</taxon>
    </lineage>
</organism>
<keyword evidence="2" id="KW-0689">Ribosomal protein</keyword>
<evidence type="ECO:0000256" key="3">
    <source>
        <dbReference type="ARBA" id="ARBA00023274"/>
    </source>
</evidence>
<dbReference type="InterPro" id="IPR018275">
    <property type="entry name" value="Ribosomal_bS18_CS"/>
</dbReference>
<evidence type="ECO:0000313" key="5">
    <source>
        <dbReference type="EMBL" id="CAB4586022.1"/>
    </source>
</evidence>
<dbReference type="GO" id="GO:0003735">
    <property type="term" value="F:structural constituent of ribosome"/>
    <property type="evidence" value="ECO:0007669"/>
    <property type="project" value="InterPro"/>
</dbReference>
<dbReference type="InterPro" id="IPR036870">
    <property type="entry name" value="Ribosomal_bS18_sf"/>
</dbReference>
<name>A0A6J6FAU8_9ZZZZ</name>
<dbReference type="GO" id="GO:0022627">
    <property type="term" value="C:cytosolic small ribosomal subunit"/>
    <property type="evidence" value="ECO:0007669"/>
    <property type="project" value="TreeGrafter"/>
</dbReference>
<dbReference type="GO" id="GO:0070181">
    <property type="term" value="F:small ribosomal subunit rRNA binding"/>
    <property type="evidence" value="ECO:0007669"/>
    <property type="project" value="TreeGrafter"/>
</dbReference>
<protein>
    <submittedName>
        <fullName evidence="5">Unannotated protein</fullName>
    </submittedName>
</protein>
<dbReference type="AlphaFoldDB" id="A0A6J6FAU8"/>
<dbReference type="InterPro" id="IPR001648">
    <property type="entry name" value="Ribosomal_bS18"/>
</dbReference>
<dbReference type="GO" id="GO:0006412">
    <property type="term" value="P:translation"/>
    <property type="evidence" value="ECO:0007669"/>
    <property type="project" value="InterPro"/>
</dbReference>
<dbReference type="NCBIfam" id="TIGR00165">
    <property type="entry name" value="S18"/>
    <property type="match status" value="1"/>
</dbReference>
<dbReference type="Gene3D" id="4.10.640.10">
    <property type="entry name" value="Ribosomal protein S18"/>
    <property type="match status" value="1"/>
</dbReference>
<dbReference type="PROSITE" id="PS00057">
    <property type="entry name" value="RIBOSOMAL_S18"/>
    <property type="match status" value="1"/>
</dbReference>
<dbReference type="PANTHER" id="PTHR13479:SF40">
    <property type="entry name" value="SMALL RIBOSOMAL SUBUNIT PROTEIN BS18M"/>
    <property type="match status" value="1"/>
</dbReference>
<feature type="region of interest" description="Disordered" evidence="4">
    <location>
        <begin position="1"/>
        <end position="22"/>
    </location>
</feature>
<evidence type="ECO:0000256" key="4">
    <source>
        <dbReference type="SAM" id="MobiDB-lite"/>
    </source>
</evidence>
<evidence type="ECO:0000256" key="1">
    <source>
        <dbReference type="ARBA" id="ARBA00005589"/>
    </source>
</evidence>
<proteinExistence type="inferred from homology"/>
<keyword evidence="3" id="KW-0687">Ribonucleoprotein</keyword>
<comment type="similarity">
    <text evidence="1">Belongs to the bacterial ribosomal protein bS18 family.</text>
</comment>
<dbReference type="EMBL" id="CAEZUE010000016">
    <property type="protein sequence ID" value="CAB4586022.1"/>
    <property type="molecule type" value="Genomic_DNA"/>
</dbReference>
<sequence length="86" mass="9452">MAGKATGDRRKPRVGKGAKALPPPRPIKIDVIDYKDVATLRKFVSERGKIRSRRITGASVQEQRLIARAVKNAREMALLPYAGAGR</sequence>
<dbReference type="PANTHER" id="PTHR13479">
    <property type="entry name" value="30S RIBOSOMAL PROTEIN S18"/>
    <property type="match status" value="1"/>
</dbReference>
<dbReference type="SUPFAM" id="SSF46911">
    <property type="entry name" value="Ribosomal protein S18"/>
    <property type="match status" value="1"/>
</dbReference>
<gene>
    <name evidence="5" type="ORF">UFOPK1788_00227</name>
</gene>
<evidence type="ECO:0000256" key="2">
    <source>
        <dbReference type="ARBA" id="ARBA00022980"/>
    </source>
</evidence>